<sequence>MLRTCQKACSLLMFLRRLNLEDPRDREIAQELFLAAPEYEVDAFGRLPSNDMAQPLEGRFPSACAPEHRLTFAAFDHDRPLGLAQVALHMPSADAAALLLLLVPAPLRKQHVGCEIVERLSRQARRWPGISQWYLSVTDTNTGGLAFWRHCGFRTTATGLTAAGFTHTMHAMTRAVKQRPLCQRHGVPEDDAGVDARNLFARLR</sequence>
<dbReference type="InterPro" id="IPR016181">
    <property type="entry name" value="Acyl_CoA_acyltransferase"/>
</dbReference>
<dbReference type="AlphaFoldDB" id="A0A254N0N2"/>
<dbReference type="Proteomes" id="UP000197446">
    <property type="component" value="Unassembled WGS sequence"/>
</dbReference>
<evidence type="ECO:0000259" key="1">
    <source>
        <dbReference type="PROSITE" id="PS51186"/>
    </source>
</evidence>
<keyword evidence="3" id="KW-1185">Reference proteome</keyword>
<organism evidence="2 3">
    <name type="scientific">Roseateles puraquae</name>
    <dbReference type="NCBI Taxonomy" id="431059"/>
    <lineage>
        <taxon>Bacteria</taxon>
        <taxon>Pseudomonadati</taxon>
        <taxon>Pseudomonadota</taxon>
        <taxon>Betaproteobacteria</taxon>
        <taxon>Burkholderiales</taxon>
        <taxon>Sphaerotilaceae</taxon>
        <taxon>Roseateles</taxon>
    </lineage>
</organism>
<accession>A0A254N0N2</accession>
<gene>
    <name evidence="2" type="ORF">CDO81_22735</name>
</gene>
<feature type="domain" description="N-acetyltransferase" evidence="1">
    <location>
        <begin position="23"/>
        <end position="180"/>
    </location>
</feature>
<dbReference type="EMBL" id="NISI01000012">
    <property type="protein sequence ID" value="OWR01841.1"/>
    <property type="molecule type" value="Genomic_DNA"/>
</dbReference>
<protein>
    <recommendedName>
        <fullName evidence="1">N-acetyltransferase domain-containing protein</fullName>
    </recommendedName>
</protein>
<dbReference type="GO" id="GO:0016747">
    <property type="term" value="F:acyltransferase activity, transferring groups other than amino-acyl groups"/>
    <property type="evidence" value="ECO:0007669"/>
    <property type="project" value="InterPro"/>
</dbReference>
<dbReference type="SUPFAM" id="SSF55729">
    <property type="entry name" value="Acyl-CoA N-acyltransferases (Nat)"/>
    <property type="match status" value="1"/>
</dbReference>
<name>A0A254N0N2_9BURK</name>
<evidence type="ECO:0000313" key="2">
    <source>
        <dbReference type="EMBL" id="OWR01841.1"/>
    </source>
</evidence>
<dbReference type="Pfam" id="PF00583">
    <property type="entry name" value="Acetyltransf_1"/>
    <property type="match status" value="1"/>
</dbReference>
<evidence type="ECO:0000313" key="3">
    <source>
        <dbReference type="Proteomes" id="UP000197446"/>
    </source>
</evidence>
<dbReference type="InterPro" id="IPR000182">
    <property type="entry name" value="GNAT_dom"/>
</dbReference>
<reference evidence="2 3" key="1">
    <citation type="journal article" date="2007" name="Int. J. Syst. Evol. Microbiol.">
        <title>Description of Pelomonas aquatica sp. nov. and Pelomonas puraquae sp. nov., isolated from industrial and haemodialysis water.</title>
        <authorList>
            <person name="Gomila M."/>
            <person name="Bowien B."/>
            <person name="Falsen E."/>
            <person name="Moore E.R."/>
            <person name="Lalucat J."/>
        </authorList>
    </citation>
    <scope>NUCLEOTIDE SEQUENCE [LARGE SCALE GENOMIC DNA]</scope>
    <source>
        <strain evidence="2 3">CCUG 52769</strain>
    </source>
</reference>
<proteinExistence type="predicted"/>
<dbReference type="Gene3D" id="3.40.630.30">
    <property type="match status" value="1"/>
</dbReference>
<comment type="caution">
    <text evidence="2">The sequence shown here is derived from an EMBL/GenBank/DDBJ whole genome shotgun (WGS) entry which is preliminary data.</text>
</comment>
<dbReference type="PROSITE" id="PS51186">
    <property type="entry name" value="GNAT"/>
    <property type="match status" value="1"/>
</dbReference>